<dbReference type="GO" id="GO:0015658">
    <property type="term" value="F:branched-chain amino acid transmembrane transporter activity"/>
    <property type="evidence" value="ECO:0007669"/>
    <property type="project" value="InterPro"/>
</dbReference>
<keyword evidence="5" id="KW-0029">Amino-acid transport</keyword>
<name>A0A511V7Q6_9BACL</name>
<evidence type="ECO:0000313" key="8">
    <source>
        <dbReference type="Proteomes" id="UP000321157"/>
    </source>
</evidence>
<dbReference type="GO" id="GO:0015807">
    <property type="term" value="P:L-amino acid transport"/>
    <property type="evidence" value="ECO:0007669"/>
    <property type="project" value="TreeGrafter"/>
</dbReference>
<proteinExistence type="inferred from homology"/>
<evidence type="ECO:0000256" key="3">
    <source>
        <dbReference type="ARBA" id="ARBA00022741"/>
    </source>
</evidence>
<feature type="domain" description="ABC transporter" evidence="6">
    <location>
        <begin position="4"/>
        <end position="236"/>
    </location>
</feature>
<dbReference type="SUPFAM" id="SSF52540">
    <property type="entry name" value="P-loop containing nucleoside triphosphate hydrolases"/>
    <property type="match status" value="1"/>
</dbReference>
<dbReference type="GO" id="GO:0005524">
    <property type="term" value="F:ATP binding"/>
    <property type="evidence" value="ECO:0007669"/>
    <property type="project" value="UniProtKB-KW"/>
</dbReference>
<dbReference type="GO" id="GO:0016887">
    <property type="term" value="F:ATP hydrolysis activity"/>
    <property type="evidence" value="ECO:0007669"/>
    <property type="project" value="InterPro"/>
</dbReference>
<reference evidence="7 8" key="1">
    <citation type="submission" date="2019-07" db="EMBL/GenBank/DDBJ databases">
        <title>Whole genome shotgun sequence of Aneurinibacillus danicus NBRC 102444.</title>
        <authorList>
            <person name="Hosoyama A."/>
            <person name="Uohara A."/>
            <person name="Ohji S."/>
            <person name="Ichikawa N."/>
        </authorList>
    </citation>
    <scope>NUCLEOTIDE SEQUENCE [LARGE SCALE GENOMIC DNA]</scope>
    <source>
        <strain evidence="7 8">NBRC 102444</strain>
    </source>
</reference>
<protein>
    <submittedName>
        <fullName evidence="7">ABC transporter ATP-binding protein</fullName>
    </submittedName>
</protein>
<evidence type="ECO:0000313" key="7">
    <source>
        <dbReference type="EMBL" id="GEN33958.1"/>
    </source>
</evidence>
<dbReference type="PROSITE" id="PS50893">
    <property type="entry name" value="ABC_TRANSPORTER_2"/>
    <property type="match status" value="1"/>
</dbReference>
<evidence type="ECO:0000256" key="4">
    <source>
        <dbReference type="ARBA" id="ARBA00022840"/>
    </source>
</evidence>
<keyword evidence="3" id="KW-0547">Nucleotide-binding</keyword>
<dbReference type="SMART" id="SM00382">
    <property type="entry name" value="AAA"/>
    <property type="match status" value="1"/>
</dbReference>
<keyword evidence="4 7" id="KW-0067">ATP-binding</keyword>
<evidence type="ECO:0000256" key="5">
    <source>
        <dbReference type="ARBA" id="ARBA00022970"/>
    </source>
</evidence>
<dbReference type="PROSITE" id="PS00211">
    <property type="entry name" value="ABC_TRANSPORTER_1"/>
    <property type="match status" value="1"/>
</dbReference>
<gene>
    <name evidence="7" type="ORF">ADA01nite_14180</name>
</gene>
<dbReference type="PIRSF" id="PIRSF039137">
    <property type="entry name" value="ABC_branched_ATPase"/>
    <property type="match status" value="1"/>
</dbReference>
<dbReference type="PANTHER" id="PTHR43820:SF4">
    <property type="entry name" value="HIGH-AFFINITY BRANCHED-CHAIN AMINO ACID TRANSPORT ATP-BINDING PROTEIN LIVF"/>
    <property type="match status" value="1"/>
</dbReference>
<dbReference type="Gene3D" id="3.40.50.300">
    <property type="entry name" value="P-loop containing nucleotide triphosphate hydrolases"/>
    <property type="match status" value="1"/>
</dbReference>
<dbReference type="InterPro" id="IPR052156">
    <property type="entry name" value="BCAA_Transport_ATP-bd_LivF"/>
</dbReference>
<evidence type="ECO:0000259" key="6">
    <source>
        <dbReference type="PROSITE" id="PS50893"/>
    </source>
</evidence>
<evidence type="ECO:0000256" key="2">
    <source>
        <dbReference type="ARBA" id="ARBA00022448"/>
    </source>
</evidence>
<sequence length="238" mass="26263">MKVLKLENIFASYGNIEALRNMSLEIPEGSIITLLGANGAGKTTTLKVISGVVKPKFGKLMYQGEELTGKSPDQIVKRKIIQCPENRQVFPQLTVLENLRIGSYARRDRAMVKEDLQKVLEMFPRLKERLAQFAGTLSGGEQQMLAIGRALMAAPKVLLLDEPSLGLAPIIVKEIFEIIKNINRTGTSILLVEQNAHLALSIADYAYVLENGQIALSGKATELKKDNRVRELYLGVTS</sequence>
<accession>A0A511V7Q6</accession>
<dbReference type="Proteomes" id="UP000321157">
    <property type="component" value="Unassembled WGS sequence"/>
</dbReference>
<dbReference type="EMBL" id="BJXX01000058">
    <property type="protein sequence ID" value="GEN33958.1"/>
    <property type="molecule type" value="Genomic_DNA"/>
</dbReference>
<dbReference type="InterPro" id="IPR003439">
    <property type="entry name" value="ABC_transporter-like_ATP-bd"/>
</dbReference>
<keyword evidence="2" id="KW-0813">Transport</keyword>
<dbReference type="CDD" id="cd03224">
    <property type="entry name" value="ABC_TM1139_LivF_branched"/>
    <property type="match status" value="1"/>
</dbReference>
<dbReference type="InterPro" id="IPR030660">
    <property type="entry name" value="ABC_branched_ATPase_LivF/BraG"/>
</dbReference>
<keyword evidence="8" id="KW-1185">Reference proteome</keyword>
<comment type="similarity">
    <text evidence="1">Belongs to the ABC transporter superfamily.</text>
</comment>
<dbReference type="InterPro" id="IPR003593">
    <property type="entry name" value="AAA+_ATPase"/>
</dbReference>
<dbReference type="PANTHER" id="PTHR43820">
    <property type="entry name" value="HIGH-AFFINITY BRANCHED-CHAIN AMINO ACID TRANSPORT ATP-BINDING PROTEIN LIVF"/>
    <property type="match status" value="1"/>
</dbReference>
<dbReference type="OrthoDB" id="9776369at2"/>
<dbReference type="AlphaFoldDB" id="A0A511V7Q6"/>
<dbReference type="InterPro" id="IPR017871">
    <property type="entry name" value="ABC_transporter-like_CS"/>
</dbReference>
<evidence type="ECO:0000256" key="1">
    <source>
        <dbReference type="ARBA" id="ARBA00005417"/>
    </source>
</evidence>
<dbReference type="Pfam" id="PF00005">
    <property type="entry name" value="ABC_tran"/>
    <property type="match status" value="1"/>
</dbReference>
<organism evidence="7 8">
    <name type="scientific">Aneurinibacillus danicus</name>
    <dbReference type="NCBI Taxonomy" id="267746"/>
    <lineage>
        <taxon>Bacteria</taxon>
        <taxon>Bacillati</taxon>
        <taxon>Bacillota</taxon>
        <taxon>Bacilli</taxon>
        <taxon>Bacillales</taxon>
        <taxon>Paenibacillaceae</taxon>
        <taxon>Aneurinibacillus group</taxon>
        <taxon>Aneurinibacillus</taxon>
    </lineage>
</organism>
<dbReference type="InterPro" id="IPR027417">
    <property type="entry name" value="P-loop_NTPase"/>
</dbReference>
<comment type="caution">
    <text evidence="7">The sequence shown here is derived from an EMBL/GenBank/DDBJ whole genome shotgun (WGS) entry which is preliminary data.</text>
</comment>